<dbReference type="AlphaFoldDB" id="A0A845BCQ3"/>
<protein>
    <submittedName>
        <fullName evidence="6">TetR/AcrR family transcriptional regulator</fullName>
    </submittedName>
</protein>
<dbReference type="PROSITE" id="PS50977">
    <property type="entry name" value="HTH_TETR_2"/>
    <property type="match status" value="1"/>
</dbReference>
<dbReference type="OrthoDB" id="9787680at2"/>
<feature type="domain" description="HTH tetR-type" evidence="5">
    <location>
        <begin position="1"/>
        <end position="59"/>
    </location>
</feature>
<feature type="DNA-binding region" description="H-T-H motif" evidence="4">
    <location>
        <begin position="22"/>
        <end position="41"/>
    </location>
</feature>
<dbReference type="GO" id="GO:0003677">
    <property type="term" value="F:DNA binding"/>
    <property type="evidence" value="ECO:0007669"/>
    <property type="project" value="UniProtKB-UniRule"/>
</dbReference>
<dbReference type="Gene3D" id="1.10.357.10">
    <property type="entry name" value="Tetracycline Repressor, domain 2"/>
    <property type="match status" value="1"/>
</dbReference>
<dbReference type="EMBL" id="SNVJ01000020">
    <property type="protein sequence ID" value="MXP65373.1"/>
    <property type="molecule type" value="Genomic_DNA"/>
</dbReference>
<name>A0A845BCQ3_9PROT</name>
<dbReference type="InterPro" id="IPR009057">
    <property type="entry name" value="Homeodomain-like_sf"/>
</dbReference>
<dbReference type="PANTHER" id="PTHR47506:SF1">
    <property type="entry name" value="HTH-TYPE TRANSCRIPTIONAL REGULATOR YJDC"/>
    <property type="match status" value="1"/>
</dbReference>
<dbReference type="InterPro" id="IPR001647">
    <property type="entry name" value="HTH_TetR"/>
</dbReference>
<dbReference type="SUPFAM" id="SSF46689">
    <property type="entry name" value="Homeodomain-like"/>
    <property type="match status" value="1"/>
</dbReference>
<dbReference type="Pfam" id="PF00440">
    <property type="entry name" value="TetR_N"/>
    <property type="match status" value="1"/>
</dbReference>
<dbReference type="InterPro" id="IPR036271">
    <property type="entry name" value="Tet_transcr_reg_TetR-rel_C_sf"/>
</dbReference>
<organism evidence="6 7">
    <name type="scientific">Teichococcus coralli</name>
    <dbReference type="NCBI Taxonomy" id="2545983"/>
    <lineage>
        <taxon>Bacteria</taxon>
        <taxon>Pseudomonadati</taxon>
        <taxon>Pseudomonadota</taxon>
        <taxon>Alphaproteobacteria</taxon>
        <taxon>Acetobacterales</taxon>
        <taxon>Roseomonadaceae</taxon>
        <taxon>Roseomonas</taxon>
    </lineage>
</organism>
<sequence length="187" mass="20109">MAQRLREVAKELFYRQGIRATGVEELCRVAGTTKIGLYRAFPSKDALIASILGEDCQEMSCWYEQAKAADLPPHDRPAAFLARAAAELRRPGFRGCALGLAIAEFPNPEHPARKVADTHKRKVRDFIRQICAEAGAAEPEKLGDAILLLMEGAFASVAYLGNEEAASSLERGGQMLLAAALPADGGA</sequence>
<dbReference type="SUPFAM" id="SSF48498">
    <property type="entry name" value="Tetracyclin repressor-like, C-terminal domain"/>
    <property type="match status" value="1"/>
</dbReference>
<evidence type="ECO:0000256" key="1">
    <source>
        <dbReference type="ARBA" id="ARBA00023015"/>
    </source>
</evidence>
<gene>
    <name evidence="6" type="ORF">E0493_18660</name>
</gene>
<accession>A0A845BCQ3</accession>
<proteinExistence type="predicted"/>
<keyword evidence="7" id="KW-1185">Reference proteome</keyword>
<evidence type="ECO:0000256" key="3">
    <source>
        <dbReference type="ARBA" id="ARBA00023163"/>
    </source>
</evidence>
<evidence type="ECO:0000259" key="5">
    <source>
        <dbReference type="PROSITE" id="PS50977"/>
    </source>
</evidence>
<evidence type="ECO:0000256" key="4">
    <source>
        <dbReference type="PROSITE-ProRule" id="PRU00335"/>
    </source>
</evidence>
<evidence type="ECO:0000313" key="6">
    <source>
        <dbReference type="EMBL" id="MXP65373.1"/>
    </source>
</evidence>
<keyword evidence="2 4" id="KW-0238">DNA-binding</keyword>
<evidence type="ECO:0000256" key="2">
    <source>
        <dbReference type="ARBA" id="ARBA00023125"/>
    </source>
</evidence>
<reference evidence="6 7" key="1">
    <citation type="submission" date="2019-03" db="EMBL/GenBank/DDBJ databases">
        <title>Roseomonas sp. a novel Roseomonas species isolated from Sea whip Gorgonian.</title>
        <authorList>
            <person name="Li F."/>
            <person name="Pan X."/>
            <person name="Huang S."/>
            <person name="Li Z."/>
            <person name="Meng B."/>
        </authorList>
    </citation>
    <scope>NUCLEOTIDE SEQUENCE [LARGE SCALE GENOMIC DNA]</scope>
    <source>
        <strain evidence="6 7">M0104</strain>
    </source>
</reference>
<evidence type="ECO:0000313" key="7">
    <source>
        <dbReference type="Proteomes" id="UP000460715"/>
    </source>
</evidence>
<keyword evidence="3" id="KW-0804">Transcription</keyword>
<comment type="caution">
    <text evidence="6">The sequence shown here is derived from an EMBL/GenBank/DDBJ whole genome shotgun (WGS) entry which is preliminary data.</text>
</comment>
<dbReference type="Proteomes" id="UP000460715">
    <property type="component" value="Unassembled WGS sequence"/>
</dbReference>
<keyword evidence="1" id="KW-0805">Transcription regulation</keyword>
<dbReference type="PANTHER" id="PTHR47506">
    <property type="entry name" value="TRANSCRIPTIONAL REGULATORY PROTEIN"/>
    <property type="match status" value="1"/>
</dbReference>